<proteinExistence type="predicted"/>
<dbReference type="Proteomes" id="UP000270296">
    <property type="component" value="Unassembled WGS sequence"/>
</dbReference>
<name>A0A183I9Z4_9BILA</name>
<sequence length="126" mass="13146">MEGALRLGAGGEQTLERLCGGPATSVPVRVPTGRSGIEAGLPTQSASQHGSPGAMAQPPWSPCVFQRAALARISVRRPPGQVSGRPRERGPWSHPKGRQRERWAGVLTRPGKRGVAALSPGAQEAS</sequence>
<evidence type="ECO:0000256" key="1">
    <source>
        <dbReference type="SAM" id="MobiDB-lite"/>
    </source>
</evidence>
<feature type="region of interest" description="Disordered" evidence="1">
    <location>
        <begin position="1"/>
        <end position="60"/>
    </location>
</feature>
<reference evidence="4" key="1">
    <citation type="submission" date="2016-06" db="UniProtKB">
        <authorList>
            <consortium name="WormBaseParasite"/>
        </authorList>
    </citation>
    <scope>IDENTIFICATION</scope>
</reference>
<reference evidence="2 3" key="2">
    <citation type="submission" date="2018-11" db="EMBL/GenBank/DDBJ databases">
        <authorList>
            <consortium name="Pathogen Informatics"/>
        </authorList>
    </citation>
    <scope>NUCLEOTIDE SEQUENCE [LARGE SCALE GENOMIC DNA]</scope>
</reference>
<evidence type="ECO:0000313" key="3">
    <source>
        <dbReference type="Proteomes" id="UP000270296"/>
    </source>
</evidence>
<dbReference type="EMBL" id="UZAM01001124">
    <property type="protein sequence ID" value="VDO83575.1"/>
    <property type="molecule type" value="Genomic_DNA"/>
</dbReference>
<protein>
    <submittedName>
        <fullName evidence="4">cDNA</fullName>
    </submittedName>
</protein>
<organism evidence="4">
    <name type="scientific">Soboliphyme baturini</name>
    <dbReference type="NCBI Taxonomy" id="241478"/>
    <lineage>
        <taxon>Eukaryota</taxon>
        <taxon>Metazoa</taxon>
        <taxon>Ecdysozoa</taxon>
        <taxon>Nematoda</taxon>
        <taxon>Enoplea</taxon>
        <taxon>Dorylaimia</taxon>
        <taxon>Dioctophymatida</taxon>
        <taxon>Dioctophymatoidea</taxon>
        <taxon>Soboliphymatidae</taxon>
        <taxon>Soboliphyme</taxon>
    </lineage>
</organism>
<dbReference type="AlphaFoldDB" id="A0A183I9Z4"/>
<keyword evidence="3" id="KW-1185">Reference proteome</keyword>
<evidence type="ECO:0000313" key="2">
    <source>
        <dbReference type="EMBL" id="VDO83575.1"/>
    </source>
</evidence>
<accession>A0A183I9Z4</accession>
<feature type="region of interest" description="Disordered" evidence="1">
    <location>
        <begin position="75"/>
        <end position="104"/>
    </location>
</feature>
<evidence type="ECO:0000313" key="4">
    <source>
        <dbReference type="WBParaSite" id="SBAD_0000045801-mRNA-1"/>
    </source>
</evidence>
<dbReference type="WBParaSite" id="SBAD_0000045801-mRNA-1">
    <property type="protein sequence ID" value="SBAD_0000045801-mRNA-1"/>
    <property type="gene ID" value="SBAD_0000045801"/>
</dbReference>
<gene>
    <name evidence="2" type="ORF">SBAD_LOCUS438</name>
</gene>